<gene>
    <name evidence="2" type="ORF">C8035_v003130</name>
</gene>
<sequence>MSAAKPTFVLAPGAWHKASCFTPVEKLLAAKGYDVEAVEYPSVGAEPPTKGLAEDAAAVRAALERLAAEEKEIVLVVHSYGGLVGANAVRGLGYKERAKEGKKGGVILYVYLTAFVVPAGKSVKEMLGGQFLPWMKFEETGHVYAQTPEDIFYHDVEPATQEKAIAALQHQSAPVFADAVDHEPWHTIDSCYYICTEDKAIPLPIQEAMASSLGPNGFSLTIKASHSPFLSVPEELSEGLERAAEIGQERIRA</sequence>
<dbReference type="PANTHER" id="PTHR37017:SF11">
    <property type="entry name" value="ESTERASE_LIPASE_THIOESTERASE DOMAIN-CONTAINING PROTEIN"/>
    <property type="match status" value="1"/>
</dbReference>
<reference evidence="2 3" key="1">
    <citation type="submission" date="2018-11" db="EMBL/GenBank/DDBJ databases">
        <title>Genome sequence and assembly of Colletotrichum spinosum.</title>
        <authorList>
            <person name="Gan P."/>
            <person name="Shirasu K."/>
        </authorList>
    </citation>
    <scope>NUCLEOTIDE SEQUENCE [LARGE SCALE GENOMIC DNA]</scope>
    <source>
        <strain evidence="2 3">CBS 515.97</strain>
    </source>
</reference>
<evidence type="ECO:0000313" key="3">
    <source>
        <dbReference type="Proteomes" id="UP000295083"/>
    </source>
</evidence>
<keyword evidence="3" id="KW-1185">Reference proteome</keyword>
<evidence type="ECO:0000313" key="2">
    <source>
        <dbReference type="EMBL" id="TDZ30287.1"/>
    </source>
</evidence>
<dbReference type="InterPro" id="IPR029058">
    <property type="entry name" value="AB_hydrolase_fold"/>
</dbReference>
<proteinExistence type="predicted"/>
<accession>A0A4R8PWM0</accession>
<dbReference type="PANTHER" id="PTHR37017">
    <property type="entry name" value="AB HYDROLASE-1 DOMAIN-CONTAINING PROTEIN-RELATED"/>
    <property type="match status" value="1"/>
</dbReference>
<name>A0A4R8PWM0_9PEZI</name>
<organism evidence="2 3">
    <name type="scientific">Colletotrichum spinosum</name>
    <dbReference type="NCBI Taxonomy" id="1347390"/>
    <lineage>
        <taxon>Eukaryota</taxon>
        <taxon>Fungi</taxon>
        <taxon>Dikarya</taxon>
        <taxon>Ascomycota</taxon>
        <taxon>Pezizomycotina</taxon>
        <taxon>Sordariomycetes</taxon>
        <taxon>Hypocreomycetidae</taxon>
        <taxon>Glomerellales</taxon>
        <taxon>Glomerellaceae</taxon>
        <taxon>Colletotrichum</taxon>
        <taxon>Colletotrichum orbiculare species complex</taxon>
    </lineage>
</organism>
<dbReference type="Gene3D" id="3.40.50.1820">
    <property type="entry name" value="alpha/beta hydrolase"/>
    <property type="match status" value="1"/>
</dbReference>
<dbReference type="InterPro" id="IPR052897">
    <property type="entry name" value="Sec-Metab_Biosynth_Hydrolase"/>
</dbReference>
<dbReference type="SUPFAM" id="SSF53474">
    <property type="entry name" value="alpha/beta-Hydrolases"/>
    <property type="match status" value="1"/>
</dbReference>
<feature type="domain" description="AB hydrolase-1" evidence="1">
    <location>
        <begin position="8"/>
        <end position="236"/>
    </location>
</feature>
<dbReference type="AlphaFoldDB" id="A0A4R8PWM0"/>
<dbReference type="Proteomes" id="UP000295083">
    <property type="component" value="Unassembled WGS sequence"/>
</dbReference>
<protein>
    <recommendedName>
        <fullName evidence="1">AB hydrolase-1 domain-containing protein</fullName>
    </recommendedName>
</protein>
<dbReference type="InterPro" id="IPR000073">
    <property type="entry name" value="AB_hydrolase_1"/>
</dbReference>
<comment type="caution">
    <text evidence="2">The sequence shown here is derived from an EMBL/GenBank/DDBJ whole genome shotgun (WGS) entry which is preliminary data.</text>
</comment>
<evidence type="ECO:0000259" key="1">
    <source>
        <dbReference type="Pfam" id="PF12697"/>
    </source>
</evidence>
<dbReference type="Pfam" id="PF12697">
    <property type="entry name" value="Abhydrolase_6"/>
    <property type="match status" value="1"/>
</dbReference>
<dbReference type="EMBL" id="QAPG01000137">
    <property type="protein sequence ID" value="TDZ30287.1"/>
    <property type="molecule type" value="Genomic_DNA"/>
</dbReference>